<sequence length="86" mass="10090">MTCQRTYGHCYYINKYASEHKMNYVKPIELLTPEENLKLDHQLGLDVENEEFKESDASRLESDQNNAAKIRNPLFKRIKACSSQHD</sequence>
<proteinExistence type="predicted"/>
<dbReference type="AlphaFoldDB" id="A0A8J8T9Y7"/>
<accession>A0A8J8T9Y7</accession>
<protein>
    <submittedName>
        <fullName evidence="1">Uncharacterized protein</fullName>
    </submittedName>
</protein>
<dbReference type="EMBL" id="RRYP01000107">
    <property type="protein sequence ID" value="TNV87992.1"/>
    <property type="molecule type" value="Genomic_DNA"/>
</dbReference>
<organism evidence="1 2">
    <name type="scientific">Halteria grandinella</name>
    <dbReference type="NCBI Taxonomy" id="5974"/>
    <lineage>
        <taxon>Eukaryota</taxon>
        <taxon>Sar</taxon>
        <taxon>Alveolata</taxon>
        <taxon>Ciliophora</taxon>
        <taxon>Intramacronucleata</taxon>
        <taxon>Spirotrichea</taxon>
        <taxon>Stichotrichia</taxon>
        <taxon>Sporadotrichida</taxon>
        <taxon>Halteriidae</taxon>
        <taxon>Halteria</taxon>
    </lineage>
</organism>
<evidence type="ECO:0000313" key="2">
    <source>
        <dbReference type="Proteomes" id="UP000785679"/>
    </source>
</evidence>
<reference evidence="1" key="1">
    <citation type="submission" date="2019-06" db="EMBL/GenBank/DDBJ databases">
        <authorList>
            <person name="Zheng W."/>
        </authorList>
    </citation>
    <scope>NUCLEOTIDE SEQUENCE</scope>
    <source>
        <strain evidence="1">QDHG01</strain>
    </source>
</reference>
<gene>
    <name evidence="1" type="ORF">FGO68_gene6409</name>
</gene>
<keyword evidence="2" id="KW-1185">Reference proteome</keyword>
<evidence type="ECO:0000313" key="1">
    <source>
        <dbReference type="EMBL" id="TNV87992.1"/>
    </source>
</evidence>
<name>A0A8J8T9Y7_HALGN</name>
<comment type="caution">
    <text evidence="1">The sequence shown here is derived from an EMBL/GenBank/DDBJ whole genome shotgun (WGS) entry which is preliminary data.</text>
</comment>
<dbReference type="Proteomes" id="UP000785679">
    <property type="component" value="Unassembled WGS sequence"/>
</dbReference>